<dbReference type="SUPFAM" id="SSF46785">
    <property type="entry name" value="Winged helix' DNA-binding domain"/>
    <property type="match status" value="1"/>
</dbReference>
<feature type="region of interest" description="Disordered" evidence="3">
    <location>
        <begin position="416"/>
        <end position="450"/>
    </location>
</feature>
<reference evidence="5 6" key="1">
    <citation type="submission" date="2024-03" db="EMBL/GenBank/DDBJ databases">
        <authorList>
            <person name="Martinez-Hernandez J."/>
        </authorList>
    </citation>
    <scope>NUCLEOTIDE SEQUENCE [LARGE SCALE GENOMIC DNA]</scope>
</reference>
<feature type="compositionally biased region" description="Polar residues" evidence="3">
    <location>
        <begin position="1"/>
        <end position="41"/>
    </location>
</feature>
<dbReference type="EMBL" id="CAXHTB010000015">
    <property type="protein sequence ID" value="CAL0321298.1"/>
    <property type="molecule type" value="Genomic_DNA"/>
</dbReference>
<dbReference type="GO" id="GO:0000278">
    <property type="term" value="P:mitotic cell cycle"/>
    <property type="evidence" value="ECO:0007669"/>
    <property type="project" value="TreeGrafter"/>
</dbReference>
<dbReference type="InterPro" id="IPR045173">
    <property type="entry name" value="Cdt1"/>
</dbReference>
<comment type="caution">
    <text evidence="5">The sequence shown here is derived from an EMBL/GenBank/DDBJ whole genome shotgun (WGS) entry which is preliminary data.</text>
</comment>
<organism evidence="5 6">
    <name type="scientific">Lupinus luteus</name>
    <name type="common">European yellow lupine</name>
    <dbReference type="NCBI Taxonomy" id="3873"/>
    <lineage>
        <taxon>Eukaryota</taxon>
        <taxon>Viridiplantae</taxon>
        <taxon>Streptophyta</taxon>
        <taxon>Embryophyta</taxon>
        <taxon>Tracheophyta</taxon>
        <taxon>Spermatophyta</taxon>
        <taxon>Magnoliopsida</taxon>
        <taxon>eudicotyledons</taxon>
        <taxon>Gunneridae</taxon>
        <taxon>Pentapetalae</taxon>
        <taxon>rosids</taxon>
        <taxon>fabids</taxon>
        <taxon>Fabales</taxon>
        <taxon>Fabaceae</taxon>
        <taxon>Papilionoideae</taxon>
        <taxon>50 kb inversion clade</taxon>
        <taxon>genistoids sensu lato</taxon>
        <taxon>core genistoids</taxon>
        <taxon>Genisteae</taxon>
        <taxon>Lupinus</taxon>
    </lineage>
</organism>
<evidence type="ECO:0000313" key="6">
    <source>
        <dbReference type="Proteomes" id="UP001497480"/>
    </source>
</evidence>
<dbReference type="InterPro" id="IPR032054">
    <property type="entry name" value="Cdt1_C"/>
</dbReference>
<dbReference type="CDD" id="cd08767">
    <property type="entry name" value="Cdt1_c"/>
    <property type="match status" value="1"/>
</dbReference>
<feature type="region of interest" description="Disordered" evidence="3">
    <location>
        <begin position="1"/>
        <end position="49"/>
    </location>
</feature>
<dbReference type="Gene3D" id="1.10.10.1420">
    <property type="entry name" value="DNA replication factor Cdt1, C-terminal WH domain"/>
    <property type="match status" value="1"/>
</dbReference>
<name>A0AAV1XK51_LUPLU</name>
<proteinExistence type="inferred from homology"/>
<evidence type="ECO:0000259" key="4">
    <source>
        <dbReference type="SMART" id="SM01075"/>
    </source>
</evidence>
<keyword evidence="6" id="KW-1185">Reference proteome</keyword>
<dbReference type="InterPro" id="IPR014939">
    <property type="entry name" value="CDT1_Gemini-bd-like"/>
</dbReference>
<dbReference type="GO" id="GO:0003677">
    <property type="term" value="F:DNA binding"/>
    <property type="evidence" value="ECO:0007669"/>
    <property type="project" value="InterPro"/>
</dbReference>
<dbReference type="GO" id="GO:0000076">
    <property type="term" value="P:DNA replication checkpoint signaling"/>
    <property type="evidence" value="ECO:0007669"/>
    <property type="project" value="TreeGrafter"/>
</dbReference>
<gene>
    <name evidence="5" type="ORF">LLUT_LOCUS22358</name>
</gene>
<dbReference type="PANTHER" id="PTHR28637:SF1">
    <property type="entry name" value="DNA REPLICATION FACTOR CDT1"/>
    <property type="match status" value="1"/>
</dbReference>
<dbReference type="Pfam" id="PF08839">
    <property type="entry name" value="CDT1"/>
    <property type="match status" value="1"/>
</dbReference>
<dbReference type="InterPro" id="IPR038090">
    <property type="entry name" value="Cdt1_C_WH_dom_sf"/>
</dbReference>
<dbReference type="SMART" id="SM01075">
    <property type="entry name" value="CDT1"/>
    <property type="match status" value="1"/>
</dbReference>
<dbReference type="CDD" id="cd08674">
    <property type="entry name" value="Cdt1_m"/>
    <property type="match status" value="1"/>
</dbReference>
<dbReference type="AlphaFoldDB" id="A0AAV1XK51"/>
<dbReference type="GO" id="GO:0070182">
    <property type="term" value="F:DNA polymerase binding"/>
    <property type="evidence" value="ECO:0007669"/>
    <property type="project" value="TreeGrafter"/>
</dbReference>
<evidence type="ECO:0000313" key="5">
    <source>
        <dbReference type="EMBL" id="CAL0321298.1"/>
    </source>
</evidence>
<dbReference type="GO" id="GO:0071163">
    <property type="term" value="P:DNA replication preinitiation complex assembly"/>
    <property type="evidence" value="ECO:0007669"/>
    <property type="project" value="InterPro"/>
</dbReference>
<feature type="compositionally biased region" description="Basic residues" evidence="3">
    <location>
        <begin position="441"/>
        <end position="450"/>
    </location>
</feature>
<dbReference type="FunFam" id="1.10.10.1420:FF:000003">
    <property type="entry name" value="CDT1-like protein a chloroplastic"/>
    <property type="match status" value="1"/>
</dbReference>
<keyword evidence="2" id="KW-0131">Cell cycle</keyword>
<protein>
    <recommendedName>
        <fullName evidence="4">CDT1 Geminin-binding domain-containing protein</fullName>
    </recommendedName>
</protein>
<accession>A0AAV1XK51</accession>
<sequence length="604" mass="67939">MSSSNDPSSTPLLRSKNKNNSHNLQSSKPQFSSDPISLTSRTPEKPAPRLRNWGVALSVGEIRKVAKGLQDQSHTLKHSDLDLVKGKSVKRKILMPSPLKSKTTVDGPFTIPEKYEILCEFFHSLDSSIRLTQMKGRMPNFTNIAQKIESLSDRRFTHSHLAQLKSILPEGILIKKVLVFDERTSSMKPDLHVTIDRDAILSSATMLPKCESLCESMQMRLLFRIQLAEFCKSHPEGYEIPEAELPDPFNCPKQELKTPSLTHPPTILSSRMLDNDIVDYTASANREERLSVPINSSIEALNPKPAVASHMPQSFRRRFLQKPMENETDSIQKILPSDSFQTPADPVSESNLKKNSTSPIKFVSEAADSEICPTIYASSGYFESSTAPCVATPTKIIDFTSTPVKHVLTPSRLMVATPEIPPPKKHYLSPDDKSSRSMSKLVRRPPRSRSLKFDCPMENKETQDEEIAGGLSINDDIFDILPKNLLESIREKERLTMEERDPVISQAKRRQKMVASLPKLFNMIHLLLQSMKCSLIMKEELVGKIISSHRDIVDRREIEEQLNLLLVLVPDWISEKLTSSGDILFSINKTLNPGTIRASLEQAK</sequence>
<feature type="domain" description="CDT1 Geminin-binding" evidence="4">
    <location>
        <begin position="111"/>
        <end position="247"/>
    </location>
</feature>
<dbReference type="PANTHER" id="PTHR28637">
    <property type="entry name" value="DNA REPLICATION FACTOR CDT1"/>
    <property type="match status" value="1"/>
</dbReference>
<dbReference type="Pfam" id="PF16679">
    <property type="entry name" value="CDT1_C"/>
    <property type="match status" value="1"/>
</dbReference>
<dbReference type="GO" id="GO:0005634">
    <property type="term" value="C:nucleus"/>
    <property type="evidence" value="ECO:0007669"/>
    <property type="project" value="TreeGrafter"/>
</dbReference>
<dbReference type="Proteomes" id="UP001497480">
    <property type="component" value="Unassembled WGS sequence"/>
</dbReference>
<dbReference type="GO" id="GO:0030174">
    <property type="term" value="P:regulation of DNA-templated DNA replication initiation"/>
    <property type="evidence" value="ECO:0007669"/>
    <property type="project" value="InterPro"/>
</dbReference>
<comment type="similarity">
    <text evidence="1">Belongs to the Cdt1 family.</text>
</comment>
<evidence type="ECO:0000256" key="2">
    <source>
        <dbReference type="ARBA" id="ARBA00023306"/>
    </source>
</evidence>
<evidence type="ECO:0000256" key="3">
    <source>
        <dbReference type="SAM" id="MobiDB-lite"/>
    </source>
</evidence>
<dbReference type="InterPro" id="IPR036390">
    <property type="entry name" value="WH_DNA-bd_sf"/>
</dbReference>
<evidence type="ECO:0000256" key="1">
    <source>
        <dbReference type="ARBA" id="ARBA00008356"/>
    </source>
</evidence>